<organism evidence="5 6">
    <name type="scientific">Albimonas pacifica</name>
    <dbReference type="NCBI Taxonomy" id="1114924"/>
    <lineage>
        <taxon>Bacteria</taxon>
        <taxon>Pseudomonadati</taxon>
        <taxon>Pseudomonadota</taxon>
        <taxon>Alphaproteobacteria</taxon>
        <taxon>Rhodobacterales</taxon>
        <taxon>Paracoccaceae</taxon>
        <taxon>Albimonas</taxon>
    </lineage>
</organism>
<dbReference type="Gene3D" id="1.25.40.10">
    <property type="entry name" value="Tetratricopeptide repeat domain"/>
    <property type="match status" value="2"/>
</dbReference>
<dbReference type="PANTHER" id="PTHR12558">
    <property type="entry name" value="CELL DIVISION CYCLE 16,23,27"/>
    <property type="match status" value="1"/>
</dbReference>
<evidence type="ECO:0000256" key="4">
    <source>
        <dbReference type="SAM" id="MobiDB-lite"/>
    </source>
</evidence>
<name>A0A1I3ECJ0_9RHOB</name>
<accession>A0A1I3ECJ0</accession>
<protein>
    <submittedName>
        <fullName evidence="5">Tfp pilus assembly protein PilF</fullName>
    </submittedName>
</protein>
<dbReference type="InterPro" id="IPR013105">
    <property type="entry name" value="TPR_2"/>
</dbReference>
<dbReference type="OrthoDB" id="9766710at2"/>
<dbReference type="SMART" id="SM00028">
    <property type="entry name" value="TPR"/>
    <property type="match status" value="8"/>
</dbReference>
<dbReference type="STRING" id="1114924.SAMN05216258_103292"/>
<evidence type="ECO:0000313" key="5">
    <source>
        <dbReference type="EMBL" id="SFH96553.1"/>
    </source>
</evidence>
<feature type="repeat" description="TPR" evidence="3">
    <location>
        <begin position="414"/>
        <end position="447"/>
    </location>
</feature>
<dbReference type="Pfam" id="PF13432">
    <property type="entry name" value="TPR_16"/>
    <property type="match status" value="2"/>
</dbReference>
<proteinExistence type="predicted"/>
<dbReference type="AlphaFoldDB" id="A0A1I3ECJ0"/>
<sequence>MTFFQSPATGATTQMRAKLNRALAGLVMAGCGIALVAPASAAGLSGSYLAAQSAAARNDYQAAARYFAAALARDPANPGLRERTMSFKLLTGDLRGAATIAQLMRDAGAATQLAELALAADDVASGDYAGAAETLSTEDSRVNALVGALMRGWAEAGAGNREAMEEAFSSLDGDAMGELFGNYHLGLARAVIGDLEGAKEALERTRDEGGVTGRPALALGAVLELTGDDEAARAIYEGMVASSRDERVAASALQRMAQGEPAALPVADASAGTAEALFSIAAALGSDRNAAVALLYARIALALRPDLHEARLLVAGLLDAQGQEEAAVEAFQVVPRRSPLFISAELGRADALMALDRQDEAVVVLESLSAAYPSELDAQLGLAAALRRTERWTDSAAAYDRALELIKPVERRHWSVFYERGIAHERAGDWPDAEADFLKALELSPDNPLVLNYLGYSWVEMHMHLDEAQAMIEKAVEQRPDDGYITDSLGWVLYRLDKFEEAVPHLERAVELTPTDPIINDHLGDALWMVGRKREARFQWSRAMSFDPEEKDAVRIRAKLDRGLDSVLADERASGPPRTAGAEAPKADGG</sequence>
<keyword evidence="2 3" id="KW-0802">TPR repeat</keyword>
<dbReference type="RefSeq" id="WP_143103277.1">
    <property type="nucleotide sequence ID" value="NZ_FOQH01000003.1"/>
</dbReference>
<dbReference type="SUPFAM" id="SSF48452">
    <property type="entry name" value="TPR-like"/>
    <property type="match status" value="2"/>
</dbReference>
<evidence type="ECO:0000256" key="3">
    <source>
        <dbReference type="PROSITE-ProRule" id="PRU00339"/>
    </source>
</evidence>
<reference evidence="5 6" key="1">
    <citation type="submission" date="2016-10" db="EMBL/GenBank/DDBJ databases">
        <authorList>
            <person name="de Groot N.N."/>
        </authorList>
    </citation>
    <scope>NUCLEOTIDE SEQUENCE [LARGE SCALE GENOMIC DNA]</scope>
    <source>
        <strain evidence="5 6">CGMCC 1.11030</strain>
    </source>
</reference>
<keyword evidence="1" id="KW-0677">Repeat</keyword>
<dbReference type="PROSITE" id="PS50005">
    <property type="entry name" value="TPR"/>
    <property type="match status" value="2"/>
</dbReference>
<gene>
    <name evidence="5" type="ORF">SAMN05216258_103292</name>
</gene>
<dbReference type="Proteomes" id="UP000199377">
    <property type="component" value="Unassembled WGS sequence"/>
</dbReference>
<keyword evidence="6" id="KW-1185">Reference proteome</keyword>
<dbReference type="EMBL" id="FOQH01000003">
    <property type="protein sequence ID" value="SFH96553.1"/>
    <property type="molecule type" value="Genomic_DNA"/>
</dbReference>
<evidence type="ECO:0000256" key="1">
    <source>
        <dbReference type="ARBA" id="ARBA00022737"/>
    </source>
</evidence>
<dbReference type="PANTHER" id="PTHR12558:SF13">
    <property type="entry name" value="CELL DIVISION CYCLE PROTEIN 27 HOMOLOG"/>
    <property type="match status" value="1"/>
</dbReference>
<dbReference type="InterPro" id="IPR011990">
    <property type="entry name" value="TPR-like_helical_dom_sf"/>
</dbReference>
<evidence type="ECO:0000256" key="2">
    <source>
        <dbReference type="ARBA" id="ARBA00022803"/>
    </source>
</evidence>
<dbReference type="Pfam" id="PF07719">
    <property type="entry name" value="TPR_2"/>
    <property type="match status" value="1"/>
</dbReference>
<evidence type="ECO:0000313" key="6">
    <source>
        <dbReference type="Proteomes" id="UP000199377"/>
    </source>
</evidence>
<feature type="region of interest" description="Disordered" evidence="4">
    <location>
        <begin position="567"/>
        <end position="590"/>
    </location>
</feature>
<dbReference type="InterPro" id="IPR019734">
    <property type="entry name" value="TPR_rpt"/>
</dbReference>
<feature type="repeat" description="TPR" evidence="3">
    <location>
        <begin position="483"/>
        <end position="516"/>
    </location>
</feature>